<dbReference type="InterPro" id="IPR004101">
    <property type="entry name" value="Mur_ligase_C"/>
</dbReference>
<dbReference type="HAMAP" id="MF_00639">
    <property type="entry name" value="MurD"/>
    <property type="match status" value="1"/>
</dbReference>
<dbReference type="PANTHER" id="PTHR43692">
    <property type="entry name" value="UDP-N-ACETYLMURAMOYLALANINE--D-GLUTAMATE LIGASE"/>
    <property type="match status" value="1"/>
</dbReference>
<keyword evidence="6 9" id="KW-0547">Nucleotide-binding</keyword>
<keyword evidence="14" id="KW-1185">Reference proteome</keyword>
<evidence type="ECO:0000259" key="11">
    <source>
        <dbReference type="Pfam" id="PF02875"/>
    </source>
</evidence>
<keyword evidence="9 10" id="KW-0133">Cell shape</keyword>
<dbReference type="Pfam" id="PF21799">
    <property type="entry name" value="MurD-like_N"/>
    <property type="match status" value="1"/>
</dbReference>
<evidence type="ECO:0000256" key="10">
    <source>
        <dbReference type="RuleBase" id="RU003664"/>
    </source>
</evidence>
<evidence type="ECO:0000259" key="12">
    <source>
        <dbReference type="Pfam" id="PF08245"/>
    </source>
</evidence>
<dbReference type="Gene3D" id="3.40.1190.10">
    <property type="entry name" value="Mur-like, catalytic domain"/>
    <property type="match status" value="1"/>
</dbReference>
<dbReference type="GO" id="GO:0008764">
    <property type="term" value="F:UDP-N-acetylmuramoylalanine-D-glutamate ligase activity"/>
    <property type="evidence" value="ECO:0007669"/>
    <property type="project" value="UniProtKB-EC"/>
</dbReference>
<evidence type="ECO:0000256" key="9">
    <source>
        <dbReference type="HAMAP-Rule" id="MF_00639"/>
    </source>
</evidence>
<keyword evidence="3 9" id="KW-0963">Cytoplasm</keyword>
<protein>
    <recommendedName>
        <fullName evidence="9 10">UDP-N-acetylmuramoylalanine--D-glutamate ligase</fullName>
        <ecNumber evidence="9 10">6.3.2.9</ecNumber>
    </recommendedName>
    <alternativeName>
        <fullName evidence="9">D-glutamic acid-adding enzyme</fullName>
    </alternativeName>
    <alternativeName>
        <fullName evidence="9">UDP-N-acetylmuramoyl-L-alanyl-D-glutamate synthetase</fullName>
    </alternativeName>
</protein>
<keyword evidence="4 9" id="KW-0436">Ligase</keyword>
<name>A0ABS9UTB3_9BACT</name>
<dbReference type="PROSITE" id="PS01011">
    <property type="entry name" value="FOLYLPOLYGLU_SYNT_1"/>
    <property type="match status" value="1"/>
</dbReference>
<comment type="similarity">
    <text evidence="9">Belongs to the MurCDEF family.</text>
</comment>
<reference evidence="13" key="1">
    <citation type="submission" date="2022-03" db="EMBL/GenBank/DDBJ databases">
        <title>De novo assembled genomes of Belliella spp. (Cyclobacteriaceae) strains.</title>
        <authorList>
            <person name="Szabo A."/>
            <person name="Korponai K."/>
            <person name="Felfoldi T."/>
        </authorList>
    </citation>
    <scope>NUCLEOTIDE SEQUENCE</scope>
    <source>
        <strain evidence="13">DSM 107340</strain>
    </source>
</reference>
<dbReference type="EMBL" id="JAKZGS010000022">
    <property type="protein sequence ID" value="MCH7399873.1"/>
    <property type="molecule type" value="Genomic_DNA"/>
</dbReference>
<comment type="function">
    <text evidence="9 10">Cell wall formation. Catalyzes the addition of glutamate to the nucleotide precursor UDP-N-acetylmuramoyl-L-alanine (UMA).</text>
</comment>
<keyword evidence="9 10" id="KW-0961">Cell wall biogenesis/degradation</keyword>
<feature type="domain" description="Mur ligase C-terminal" evidence="11">
    <location>
        <begin position="308"/>
        <end position="421"/>
    </location>
</feature>
<proteinExistence type="inferred from homology"/>
<comment type="caution">
    <text evidence="13">The sequence shown here is derived from an EMBL/GenBank/DDBJ whole genome shotgun (WGS) entry which is preliminary data.</text>
</comment>
<comment type="pathway">
    <text evidence="2 9 10">Cell wall biogenesis; peptidoglycan biosynthesis.</text>
</comment>
<dbReference type="Pfam" id="PF08245">
    <property type="entry name" value="Mur_ligase_M"/>
    <property type="match status" value="1"/>
</dbReference>
<evidence type="ECO:0000256" key="5">
    <source>
        <dbReference type="ARBA" id="ARBA00022618"/>
    </source>
</evidence>
<dbReference type="SUPFAM" id="SSF53623">
    <property type="entry name" value="MurD-like peptide ligases, catalytic domain"/>
    <property type="match status" value="1"/>
</dbReference>
<dbReference type="Gene3D" id="3.40.50.720">
    <property type="entry name" value="NAD(P)-binding Rossmann-like Domain"/>
    <property type="match status" value="1"/>
</dbReference>
<dbReference type="RefSeq" id="WP_241276367.1">
    <property type="nucleotide sequence ID" value="NZ_JAKZGS010000022.1"/>
</dbReference>
<dbReference type="Gene3D" id="3.90.190.20">
    <property type="entry name" value="Mur ligase, C-terminal domain"/>
    <property type="match status" value="1"/>
</dbReference>
<dbReference type="Proteomes" id="UP001165488">
    <property type="component" value="Unassembled WGS sequence"/>
</dbReference>
<accession>A0ABS9UTB3</accession>
<keyword evidence="5 9" id="KW-0132">Cell division</keyword>
<keyword evidence="8 9" id="KW-0131">Cell cycle</keyword>
<evidence type="ECO:0000256" key="6">
    <source>
        <dbReference type="ARBA" id="ARBA00022741"/>
    </source>
</evidence>
<evidence type="ECO:0000256" key="4">
    <source>
        <dbReference type="ARBA" id="ARBA00022598"/>
    </source>
</evidence>
<evidence type="ECO:0000256" key="2">
    <source>
        <dbReference type="ARBA" id="ARBA00004752"/>
    </source>
</evidence>
<dbReference type="PANTHER" id="PTHR43692:SF1">
    <property type="entry name" value="UDP-N-ACETYLMURAMOYLALANINE--D-GLUTAMATE LIGASE"/>
    <property type="match status" value="1"/>
</dbReference>
<feature type="binding site" evidence="9">
    <location>
        <begin position="109"/>
        <end position="115"/>
    </location>
    <ligand>
        <name>ATP</name>
        <dbReference type="ChEBI" id="CHEBI:30616"/>
    </ligand>
</feature>
<feature type="domain" description="Mur ligase central" evidence="12">
    <location>
        <begin position="107"/>
        <end position="286"/>
    </location>
</feature>
<dbReference type="SUPFAM" id="SSF53244">
    <property type="entry name" value="MurD-like peptide ligases, peptide-binding domain"/>
    <property type="match status" value="1"/>
</dbReference>
<dbReference type="SUPFAM" id="SSF51984">
    <property type="entry name" value="MurCD N-terminal domain"/>
    <property type="match status" value="1"/>
</dbReference>
<gene>
    <name evidence="9 13" type="primary">murD</name>
    <name evidence="13" type="ORF">MM236_17900</name>
</gene>
<dbReference type="InterPro" id="IPR036615">
    <property type="entry name" value="Mur_ligase_C_dom_sf"/>
</dbReference>
<evidence type="ECO:0000256" key="1">
    <source>
        <dbReference type="ARBA" id="ARBA00004496"/>
    </source>
</evidence>
<dbReference type="InterPro" id="IPR018109">
    <property type="entry name" value="Folylpolyglutamate_synth_CS"/>
</dbReference>
<evidence type="ECO:0000256" key="8">
    <source>
        <dbReference type="ARBA" id="ARBA00023306"/>
    </source>
</evidence>
<dbReference type="EC" id="6.3.2.9" evidence="9 10"/>
<comment type="catalytic activity">
    <reaction evidence="9 10">
        <text>UDP-N-acetyl-alpha-D-muramoyl-L-alanine + D-glutamate + ATP = UDP-N-acetyl-alpha-D-muramoyl-L-alanyl-D-glutamate + ADP + phosphate + H(+)</text>
        <dbReference type="Rhea" id="RHEA:16429"/>
        <dbReference type="ChEBI" id="CHEBI:15378"/>
        <dbReference type="ChEBI" id="CHEBI:29986"/>
        <dbReference type="ChEBI" id="CHEBI:30616"/>
        <dbReference type="ChEBI" id="CHEBI:43474"/>
        <dbReference type="ChEBI" id="CHEBI:83898"/>
        <dbReference type="ChEBI" id="CHEBI:83900"/>
        <dbReference type="ChEBI" id="CHEBI:456216"/>
        <dbReference type="EC" id="6.3.2.9"/>
    </reaction>
</comment>
<dbReference type="InterPro" id="IPR013221">
    <property type="entry name" value="Mur_ligase_cen"/>
</dbReference>
<dbReference type="InterPro" id="IPR005762">
    <property type="entry name" value="MurD"/>
</dbReference>
<dbReference type="InterPro" id="IPR036565">
    <property type="entry name" value="Mur-like_cat_sf"/>
</dbReference>
<dbReference type="NCBIfam" id="TIGR01087">
    <property type="entry name" value="murD"/>
    <property type="match status" value="1"/>
</dbReference>
<keyword evidence="9 10" id="KW-0573">Peptidoglycan synthesis</keyword>
<evidence type="ECO:0000256" key="3">
    <source>
        <dbReference type="ARBA" id="ARBA00022490"/>
    </source>
</evidence>
<keyword evidence="7 9" id="KW-0067">ATP-binding</keyword>
<comment type="subcellular location">
    <subcellularLocation>
        <location evidence="1 9 10">Cytoplasm</location>
    </subcellularLocation>
</comment>
<evidence type="ECO:0000313" key="13">
    <source>
        <dbReference type="EMBL" id="MCH7399873.1"/>
    </source>
</evidence>
<evidence type="ECO:0000256" key="7">
    <source>
        <dbReference type="ARBA" id="ARBA00022840"/>
    </source>
</evidence>
<organism evidence="13 14">
    <name type="scientific">Belliella calami</name>
    <dbReference type="NCBI Taxonomy" id="2923436"/>
    <lineage>
        <taxon>Bacteria</taxon>
        <taxon>Pseudomonadati</taxon>
        <taxon>Bacteroidota</taxon>
        <taxon>Cytophagia</taxon>
        <taxon>Cytophagales</taxon>
        <taxon>Cyclobacteriaceae</taxon>
        <taxon>Belliella</taxon>
    </lineage>
</organism>
<dbReference type="Pfam" id="PF02875">
    <property type="entry name" value="Mur_ligase_C"/>
    <property type="match status" value="1"/>
</dbReference>
<evidence type="ECO:0000313" key="14">
    <source>
        <dbReference type="Proteomes" id="UP001165488"/>
    </source>
</evidence>
<sequence>MKKIVILGAGESGLGAALLAKQKGYAVWVSDMAAISAARKTALTDAGIPFEEGKHTESEILSADEIIKSPGIPPKAPIMKLVAEKGIPVIDELEFAFRFSEGKVIAITGTNGKTTTTLLTYHLLKSAGINVGLAGNVGQSWAGQLVNGDKDWWVIEVSSFQIDGFVDFKPAVAVLTNITPDHLDRYDYKLENYIASKISLFRNMDSDQLAIYHADDLNIHNGLVKDPIKATIATISTAKRQKSGGYFDGEIIFINSSGTSMEIAACETSLNGVHNMQNVMSATLAALEVGVSEKKIKSALKDFQNAPHRMELVEVIKGVTFINDSKGTNVDATAFALESFEEPLVWIAGGVDKGNDYSLLFPVVEDQVKVLICLGVDNEKLKSAFAGKVQRIKETEDIAQAVAWGLEYGERGDVVLLSPACASFDLFKNYEDRGDQFKSAVKALKK</sequence>